<evidence type="ECO:0000256" key="10">
    <source>
        <dbReference type="ARBA" id="ARBA00022679"/>
    </source>
</evidence>
<feature type="domain" description="Protein kinase" evidence="26">
    <location>
        <begin position="799"/>
        <end position="1078"/>
    </location>
</feature>
<evidence type="ECO:0000256" key="8">
    <source>
        <dbReference type="ARBA" id="ARBA00022553"/>
    </source>
</evidence>
<keyword evidence="16" id="KW-0067">ATP-binding</keyword>
<evidence type="ECO:0000256" key="9">
    <source>
        <dbReference type="ARBA" id="ARBA00022614"/>
    </source>
</evidence>
<keyword evidence="14" id="KW-0547">Nucleotide-binding</keyword>
<keyword evidence="19" id="KW-0675">Receptor</keyword>
<dbReference type="InterPro" id="IPR003591">
    <property type="entry name" value="Leu-rich_rpt_typical-subtyp"/>
</dbReference>
<evidence type="ECO:0000256" key="21">
    <source>
        <dbReference type="ARBA" id="ARBA00047899"/>
    </source>
</evidence>
<dbReference type="PANTHER" id="PTHR48056:SF45">
    <property type="entry name" value="PROTEIN KINASE DOMAIN-CONTAINING PROTEIN"/>
    <property type="match status" value="1"/>
</dbReference>
<evidence type="ECO:0000256" key="5">
    <source>
        <dbReference type="ARBA" id="ARBA00012513"/>
    </source>
</evidence>
<dbReference type="PROSITE" id="PS51450">
    <property type="entry name" value="LRR"/>
    <property type="match status" value="1"/>
</dbReference>
<dbReference type="GO" id="GO:0005524">
    <property type="term" value="F:ATP binding"/>
    <property type="evidence" value="ECO:0007669"/>
    <property type="project" value="UniProtKB-KW"/>
</dbReference>
<dbReference type="Pfam" id="PF08263">
    <property type="entry name" value="LRRNT_2"/>
    <property type="match status" value="1"/>
</dbReference>
<feature type="signal peptide" evidence="25">
    <location>
        <begin position="1"/>
        <end position="23"/>
    </location>
</feature>
<feature type="compositionally biased region" description="Acidic residues" evidence="23">
    <location>
        <begin position="1090"/>
        <end position="1102"/>
    </location>
</feature>
<dbReference type="FunFam" id="1.10.510.10:FF:000365">
    <property type="entry name" value="Leucine-rich repeat receptor-like serine/threonine-protein kinase At1g17230"/>
    <property type="match status" value="1"/>
</dbReference>
<evidence type="ECO:0000256" key="1">
    <source>
        <dbReference type="ARBA" id="ARBA00004236"/>
    </source>
</evidence>
<keyword evidence="6" id="KW-1003">Cell membrane</keyword>
<comment type="catalytic activity">
    <reaction evidence="22">
        <text>L-seryl-[protein] + ATP = O-phospho-L-seryl-[protein] + ADP + H(+)</text>
        <dbReference type="Rhea" id="RHEA:17989"/>
        <dbReference type="Rhea" id="RHEA-COMP:9863"/>
        <dbReference type="Rhea" id="RHEA-COMP:11604"/>
        <dbReference type="ChEBI" id="CHEBI:15378"/>
        <dbReference type="ChEBI" id="CHEBI:29999"/>
        <dbReference type="ChEBI" id="CHEBI:30616"/>
        <dbReference type="ChEBI" id="CHEBI:83421"/>
        <dbReference type="ChEBI" id="CHEBI:456216"/>
        <dbReference type="EC" id="2.7.11.1"/>
    </reaction>
</comment>
<organism evidence="27 28">
    <name type="scientific">Cuscuta campestris</name>
    <dbReference type="NCBI Taxonomy" id="132261"/>
    <lineage>
        <taxon>Eukaryota</taxon>
        <taxon>Viridiplantae</taxon>
        <taxon>Streptophyta</taxon>
        <taxon>Embryophyta</taxon>
        <taxon>Tracheophyta</taxon>
        <taxon>Spermatophyta</taxon>
        <taxon>Magnoliopsida</taxon>
        <taxon>eudicotyledons</taxon>
        <taxon>Gunneridae</taxon>
        <taxon>Pentapetalae</taxon>
        <taxon>asterids</taxon>
        <taxon>lamiids</taxon>
        <taxon>Solanales</taxon>
        <taxon>Convolvulaceae</taxon>
        <taxon>Cuscuteae</taxon>
        <taxon>Cuscuta</taxon>
        <taxon>Cuscuta subgen. Grammica</taxon>
        <taxon>Cuscuta sect. Cleistogrammica</taxon>
    </lineage>
</organism>
<name>A0A484LW75_9ASTE</name>
<evidence type="ECO:0000256" key="14">
    <source>
        <dbReference type="ARBA" id="ARBA00022741"/>
    </source>
</evidence>
<evidence type="ECO:0000313" key="27">
    <source>
        <dbReference type="EMBL" id="VFQ80781.1"/>
    </source>
</evidence>
<dbReference type="PANTHER" id="PTHR48056">
    <property type="entry name" value="LRR RECEPTOR-LIKE SERINE/THREONINE-PROTEIN KINASE-RELATED"/>
    <property type="match status" value="1"/>
</dbReference>
<dbReference type="SUPFAM" id="SSF56112">
    <property type="entry name" value="Protein kinase-like (PK-like)"/>
    <property type="match status" value="1"/>
</dbReference>
<keyword evidence="11 24" id="KW-0812">Transmembrane</keyword>
<dbReference type="GO" id="GO:0004674">
    <property type="term" value="F:protein serine/threonine kinase activity"/>
    <property type="evidence" value="ECO:0007669"/>
    <property type="project" value="UniProtKB-KW"/>
</dbReference>
<dbReference type="GO" id="GO:0051707">
    <property type="term" value="P:response to other organism"/>
    <property type="evidence" value="ECO:0007669"/>
    <property type="project" value="UniProtKB-ARBA"/>
</dbReference>
<evidence type="ECO:0000256" key="13">
    <source>
        <dbReference type="ARBA" id="ARBA00022737"/>
    </source>
</evidence>
<keyword evidence="12 25" id="KW-0732">Signal</keyword>
<dbReference type="InterPro" id="IPR050647">
    <property type="entry name" value="Plant_LRR-RLKs"/>
</dbReference>
<evidence type="ECO:0000256" key="25">
    <source>
        <dbReference type="SAM" id="SignalP"/>
    </source>
</evidence>
<dbReference type="OrthoDB" id="676979at2759"/>
<evidence type="ECO:0000256" key="7">
    <source>
        <dbReference type="ARBA" id="ARBA00022527"/>
    </source>
</evidence>
<dbReference type="Pfam" id="PF00069">
    <property type="entry name" value="Pkinase"/>
    <property type="match status" value="1"/>
</dbReference>
<evidence type="ECO:0000256" key="15">
    <source>
        <dbReference type="ARBA" id="ARBA00022777"/>
    </source>
</evidence>
<keyword evidence="8" id="KW-0597">Phosphoprotein</keyword>
<keyword evidence="17 24" id="KW-1133">Transmembrane helix</keyword>
<keyword evidence="10" id="KW-0808">Transferase</keyword>
<keyword evidence="13" id="KW-0677">Repeat</keyword>
<comment type="catalytic activity">
    <reaction evidence="21">
        <text>L-threonyl-[protein] + ATP = O-phospho-L-threonyl-[protein] + ADP + H(+)</text>
        <dbReference type="Rhea" id="RHEA:46608"/>
        <dbReference type="Rhea" id="RHEA-COMP:11060"/>
        <dbReference type="Rhea" id="RHEA-COMP:11605"/>
        <dbReference type="ChEBI" id="CHEBI:15378"/>
        <dbReference type="ChEBI" id="CHEBI:30013"/>
        <dbReference type="ChEBI" id="CHEBI:30616"/>
        <dbReference type="ChEBI" id="CHEBI:61977"/>
        <dbReference type="ChEBI" id="CHEBI:456216"/>
        <dbReference type="EC" id="2.7.11.1"/>
    </reaction>
</comment>
<dbReference type="EMBL" id="OOIL02002179">
    <property type="protein sequence ID" value="VFQ80781.1"/>
    <property type="molecule type" value="Genomic_DNA"/>
</dbReference>
<dbReference type="InterPro" id="IPR008271">
    <property type="entry name" value="Ser/Thr_kinase_AS"/>
</dbReference>
<evidence type="ECO:0000256" key="17">
    <source>
        <dbReference type="ARBA" id="ARBA00022989"/>
    </source>
</evidence>
<sequence>MDSYTDLVTLVFLVFIICSPTEALNQEGISLLEFKRSLMDPYNNLQSWNSSDVNPCNWAHIACNEYHKVTNVDLHGLYLSGSLSSSICQLPALKELNVSANSISGHIPDFLHCHNLEVLDLCTNRFHDRFPSRWSYLASLRKLYLCENDVYGEVHAEIGSISFLEELVLYSNNLTGRIPNSIGKLKMLKIIRAGKNYFSGPVPAELGECESLQVIGLAENMLEGPFPVALQGLESLTHLFLRTNSLSGVIPPEIGNFSNLEILALDDNLFTGPLPKEIGKLTKLKSFFIFRNHLNGTIPWEIGNCSSAIEIDFSENLLGGIIPKSLGRVSNLRLLHLFENQLHGNIPRELEELKKLETLDLSINNLTGLIPLGFQNLESLKNIQLFDNHLDGSIPPLLGVKAALSVLVLSRNNLIGSIPPTLCWFQKLRILSLGSNKLSGNMPHSLKTCKSLEQLMLGGNLLTGTLSVELCKLQNLSALELYQNRFTGLLPSDIGNFRRLERLLLSDNYFLGHIPPEIGKLVRLVTFNVSSNRLSGAIPRELGDCIKLQRLDLSKNWFTENLPDTLGLLVNLELLKLSDNRFIGKIPHTLGKLARLTELQMGGNFFSGEIPIELGQLTALQISLNISHNALTGLIPRNLGNLQLLESLYLNDNQLTGEIPGSIGELMSLSVCNLSNNNLVGVVPDTPLFRKMDSSNFDGNAGLCKLDSPNCFPSRTPLPSLNPSWMKKVTYREKIIIICSAAVGLVSLIFIVGICWMMKNHTRSIVLVNNQVDADSANEHHTLQKRYTFQDFVIATQGFSESAIIGRGACGVVYKAVMTNGEVIAVKKLKSGGGGNIENSFTAELSTLGNINHRNIVKLYGYCYRHDSSLLLYEYMENGSLGEILHGNKENCILSWNDRYKIALGAAEGLCYLHHDCKPQIIHRDIKSNNILLDEMLEAHVGDFGLAKLIDMPYSKSMSSVAGSYGYIAPEYAYTLKVTEKSDIYSFGVVLLELVTGGSPVQHIDQGGDLVTWVRRSVREGASISCVFDKRLDCLLGRTTEEMSLVLKIALFCTNISPLNRPTMRQVVAMLIDAREAMSNSLPSPTSETPLDDDDDDDDDDDNQSHNNSGAIITN</sequence>
<feature type="compositionally biased region" description="Polar residues" evidence="23">
    <location>
        <begin position="1078"/>
        <end position="1089"/>
    </location>
</feature>
<evidence type="ECO:0000256" key="6">
    <source>
        <dbReference type="ARBA" id="ARBA00022475"/>
    </source>
</evidence>
<dbReference type="FunFam" id="3.30.200.20:FF:000219">
    <property type="entry name" value="Leucine-rich repeat receptor-like serine/threonine-protein kinase"/>
    <property type="match status" value="1"/>
</dbReference>
<feature type="region of interest" description="Disordered" evidence="23">
    <location>
        <begin position="1078"/>
        <end position="1115"/>
    </location>
</feature>
<keyword evidence="9" id="KW-0433">Leucine-rich repeat</keyword>
<comment type="similarity">
    <text evidence="3">Belongs to the protein kinase superfamily. Ser/Thr protein kinase family.</text>
</comment>
<feature type="transmembrane region" description="Helical" evidence="24">
    <location>
        <begin position="735"/>
        <end position="757"/>
    </location>
</feature>
<evidence type="ECO:0000256" key="2">
    <source>
        <dbReference type="ARBA" id="ARBA00004479"/>
    </source>
</evidence>
<gene>
    <name evidence="27" type="ORF">CCAM_LOCUS22557</name>
</gene>
<reference evidence="27 28" key="1">
    <citation type="submission" date="2018-04" db="EMBL/GenBank/DDBJ databases">
        <authorList>
            <person name="Vogel A."/>
        </authorList>
    </citation>
    <scope>NUCLEOTIDE SEQUENCE [LARGE SCALE GENOMIC DNA]</scope>
</reference>
<evidence type="ECO:0000256" key="22">
    <source>
        <dbReference type="ARBA" id="ARBA00048679"/>
    </source>
</evidence>
<keyword evidence="20" id="KW-0325">Glycoprotein</keyword>
<dbReference type="InterPro" id="IPR032675">
    <property type="entry name" value="LRR_dom_sf"/>
</dbReference>
<evidence type="ECO:0000256" key="24">
    <source>
        <dbReference type="SAM" id="Phobius"/>
    </source>
</evidence>
<dbReference type="EC" id="2.7.11.1" evidence="5"/>
<dbReference type="PROSITE" id="PS50011">
    <property type="entry name" value="PROTEIN_KINASE_DOM"/>
    <property type="match status" value="1"/>
</dbReference>
<keyword evidence="15" id="KW-0418">Kinase</keyword>
<comment type="similarity">
    <text evidence="4">Belongs to the RLP family.</text>
</comment>
<dbReference type="Gene3D" id="3.30.200.20">
    <property type="entry name" value="Phosphorylase Kinase, domain 1"/>
    <property type="match status" value="1"/>
</dbReference>
<dbReference type="InterPro" id="IPR011009">
    <property type="entry name" value="Kinase-like_dom_sf"/>
</dbReference>
<protein>
    <recommendedName>
        <fullName evidence="5">non-specific serine/threonine protein kinase</fullName>
        <ecNumber evidence="5">2.7.11.1</ecNumber>
    </recommendedName>
</protein>
<evidence type="ECO:0000313" key="28">
    <source>
        <dbReference type="Proteomes" id="UP000595140"/>
    </source>
</evidence>
<evidence type="ECO:0000256" key="4">
    <source>
        <dbReference type="ARBA" id="ARBA00009592"/>
    </source>
</evidence>
<dbReference type="FunFam" id="3.80.10.10:FF:000275">
    <property type="entry name" value="Leucine-rich repeat receptor-like protein kinase"/>
    <property type="match status" value="1"/>
</dbReference>
<evidence type="ECO:0000256" key="18">
    <source>
        <dbReference type="ARBA" id="ARBA00023136"/>
    </source>
</evidence>
<evidence type="ECO:0000256" key="20">
    <source>
        <dbReference type="ARBA" id="ARBA00023180"/>
    </source>
</evidence>
<keyword evidence="7" id="KW-0723">Serine/threonine-protein kinase</keyword>
<dbReference type="GO" id="GO:0033612">
    <property type="term" value="F:receptor serine/threonine kinase binding"/>
    <property type="evidence" value="ECO:0007669"/>
    <property type="project" value="TreeGrafter"/>
</dbReference>
<evidence type="ECO:0000256" key="12">
    <source>
        <dbReference type="ARBA" id="ARBA00022729"/>
    </source>
</evidence>
<dbReference type="SMART" id="SM00220">
    <property type="entry name" value="S_TKc"/>
    <property type="match status" value="1"/>
</dbReference>
<dbReference type="SUPFAM" id="SSF52058">
    <property type="entry name" value="L domain-like"/>
    <property type="match status" value="2"/>
</dbReference>
<evidence type="ECO:0000256" key="3">
    <source>
        <dbReference type="ARBA" id="ARBA00008684"/>
    </source>
</evidence>
<keyword evidence="18 24" id="KW-0472">Membrane</keyword>
<dbReference type="Pfam" id="PF00560">
    <property type="entry name" value="LRR_1"/>
    <property type="match status" value="11"/>
</dbReference>
<dbReference type="GO" id="GO:0006952">
    <property type="term" value="P:defense response"/>
    <property type="evidence" value="ECO:0007669"/>
    <property type="project" value="UniProtKB-ARBA"/>
</dbReference>
<dbReference type="FunFam" id="3.80.10.10:FF:000299">
    <property type="entry name" value="Piriformospora indica-insensitive protein 2"/>
    <property type="match status" value="2"/>
</dbReference>
<dbReference type="FunFam" id="3.80.10.10:FF:000177">
    <property type="entry name" value="Leucine-rich repeat receptor-like serine/threonine-protein kinase At1g17230"/>
    <property type="match status" value="1"/>
</dbReference>
<proteinExistence type="inferred from homology"/>
<dbReference type="InterPro" id="IPR013210">
    <property type="entry name" value="LRR_N_plant-typ"/>
</dbReference>
<keyword evidence="28" id="KW-1185">Reference proteome</keyword>
<dbReference type="AlphaFoldDB" id="A0A484LW75"/>
<dbReference type="SMART" id="SM00369">
    <property type="entry name" value="LRR_TYP"/>
    <property type="match status" value="7"/>
</dbReference>
<dbReference type="GO" id="GO:0005886">
    <property type="term" value="C:plasma membrane"/>
    <property type="evidence" value="ECO:0007669"/>
    <property type="project" value="UniProtKB-SubCell"/>
</dbReference>
<evidence type="ECO:0000256" key="11">
    <source>
        <dbReference type="ARBA" id="ARBA00022692"/>
    </source>
</evidence>
<evidence type="ECO:0000259" key="26">
    <source>
        <dbReference type="PROSITE" id="PS50011"/>
    </source>
</evidence>
<accession>A0A484LW75</accession>
<evidence type="ECO:0000256" key="16">
    <source>
        <dbReference type="ARBA" id="ARBA00022840"/>
    </source>
</evidence>
<feature type="chain" id="PRO_5019727189" description="non-specific serine/threonine protein kinase" evidence="25">
    <location>
        <begin position="24"/>
        <end position="1115"/>
    </location>
</feature>
<dbReference type="InterPro" id="IPR000719">
    <property type="entry name" value="Prot_kinase_dom"/>
</dbReference>
<dbReference type="Proteomes" id="UP000595140">
    <property type="component" value="Unassembled WGS sequence"/>
</dbReference>
<dbReference type="PROSITE" id="PS00108">
    <property type="entry name" value="PROTEIN_KINASE_ST"/>
    <property type="match status" value="1"/>
</dbReference>
<dbReference type="InterPro" id="IPR001611">
    <property type="entry name" value="Leu-rich_rpt"/>
</dbReference>
<dbReference type="Gene3D" id="3.80.10.10">
    <property type="entry name" value="Ribonuclease Inhibitor"/>
    <property type="match status" value="6"/>
</dbReference>
<evidence type="ECO:0000256" key="23">
    <source>
        <dbReference type="SAM" id="MobiDB-lite"/>
    </source>
</evidence>
<feature type="compositionally biased region" description="Polar residues" evidence="23">
    <location>
        <begin position="1105"/>
        <end position="1115"/>
    </location>
</feature>
<comment type="subcellular location">
    <subcellularLocation>
        <location evidence="1">Cell membrane</location>
    </subcellularLocation>
    <subcellularLocation>
        <location evidence="2">Membrane</location>
        <topology evidence="2">Single-pass type I membrane protein</topology>
    </subcellularLocation>
</comment>
<evidence type="ECO:0000256" key="19">
    <source>
        <dbReference type="ARBA" id="ARBA00023170"/>
    </source>
</evidence>
<dbReference type="Gene3D" id="1.10.510.10">
    <property type="entry name" value="Transferase(Phosphotransferase) domain 1"/>
    <property type="match status" value="1"/>
</dbReference>